<comment type="caution">
    <text evidence="11">The sequence shown here is derived from an EMBL/GenBank/DDBJ whole genome shotgun (WGS) entry which is preliminary data.</text>
</comment>
<dbReference type="STRING" id="520767.ATZ99_15880"/>
<proteinExistence type="inferred from homology"/>
<keyword evidence="4 10" id="KW-0812">Transmembrane</keyword>
<evidence type="ECO:0000313" key="12">
    <source>
        <dbReference type="Proteomes" id="UP000075737"/>
    </source>
</evidence>
<dbReference type="PATRIC" id="fig|520767.4.peg.1701"/>
<comment type="catalytic activity">
    <reaction evidence="10">
        <text>an acyl phosphate + sn-glycerol 3-phosphate = a 1-acyl-sn-glycero-3-phosphate + phosphate</text>
        <dbReference type="Rhea" id="RHEA:34075"/>
        <dbReference type="ChEBI" id="CHEBI:43474"/>
        <dbReference type="ChEBI" id="CHEBI:57597"/>
        <dbReference type="ChEBI" id="CHEBI:57970"/>
        <dbReference type="ChEBI" id="CHEBI:59918"/>
        <dbReference type="EC" id="2.3.1.275"/>
    </reaction>
</comment>
<keyword evidence="11" id="KW-0012">Acyltransferase</keyword>
<feature type="transmembrane region" description="Helical" evidence="10">
    <location>
        <begin position="146"/>
        <end position="175"/>
    </location>
</feature>
<evidence type="ECO:0000256" key="8">
    <source>
        <dbReference type="ARBA" id="ARBA00023209"/>
    </source>
</evidence>
<dbReference type="EMBL" id="LOHZ01000035">
    <property type="protein sequence ID" value="KYO65354.1"/>
    <property type="molecule type" value="Genomic_DNA"/>
</dbReference>
<comment type="function">
    <text evidence="10">Catalyzes the transfer of an acyl group from acyl-phosphate (acyl-PO(4)) to glycerol-3-phosphate (G3P) to form lysophosphatidic acid (LPA). This enzyme utilizes acyl-phosphate as fatty acyl donor, but not acyl-CoA or acyl-ACP.</text>
</comment>
<name>A0A162MD37_9FIRM</name>
<comment type="subunit">
    <text evidence="10">Probably interacts with PlsX.</text>
</comment>
<dbReference type="OrthoDB" id="9777124at2"/>
<keyword evidence="8 10" id="KW-0594">Phospholipid biosynthesis</keyword>
<dbReference type="AlphaFoldDB" id="A0A162MD37"/>
<dbReference type="NCBIfam" id="TIGR00023">
    <property type="entry name" value="glycerol-3-phosphate 1-O-acyltransferase PlsY"/>
    <property type="match status" value="1"/>
</dbReference>
<evidence type="ECO:0000256" key="10">
    <source>
        <dbReference type="HAMAP-Rule" id="MF_01043"/>
    </source>
</evidence>
<keyword evidence="12" id="KW-1185">Reference proteome</keyword>
<dbReference type="InterPro" id="IPR003811">
    <property type="entry name" value="G3P_acylTferase_PlsY"/>
</dbReference>
<evidence type="ECO:0000256" key="4">
    <source>
        <dbReference type="ARBA" id="ARBA00022692"/>
    </source>
</evidence>
<organism evidence="11 12">
    <name type="scientific">Thermovenabulum gondwanense</name>
    <dbReference type="NCBI Taxonomy" id="520767"/>
    <lineage>
        <taxon>Bacteria</taxon>
        <taxon>Bacillati</taxon>
        <taxon>Bacillota</taxon>
        <taxon>Clostridia</taxon>
        <taxon>Thermosediminibacterales</taxon>
        <taxon>Thermosediminibacteraceae</taxon>
        <taxon>Thermovenabulum</taxon>
    </lineage>
</organism>
<keyword evidence="7 10" id="KW-0472">Membrane</keyword>
<evidence type="ECO:0000256" key="5">
    <source>
        <dbReference type="ARBA" id="ARBA00022989"/>
    </source>
</evidence>
<comment type="subcellular location">
    <subcellularLocation>
        <location evidence="10">Cell membrane</location>
        <topology evidence="10">Multi-pass membrane protein</topology>
    </subcellularLocation>
</comment>
<evidence type="ECO:0000256" key="3">
    <source>
        <dbReference type="ARBA" id="ARBA00022679"/>
    </source>
</evidence>
<evidence type="ECO:0000256" key="6">
    <source>
        <dbReference type="ARBA" id="ARBA00023098"/>
    </source>
</evidence>
<comment type="pathway">
    <text evidence="10">Lipid metabolism; phospholipid metabolism.</text>
</comment>
<dbReference type="PANTHER" id="PTHR30309:SF0">
    <property type="entry name" value="GLYCEROL-3-PHOSPHATE ACYLTRANSFERASE-RELATED"/>
    <property type="match status" value="1"/>
</dbReference>
<dbReference type="Proteomes" id="UP000075737">
    <property type="component" value="Unassembled WGS sequence"/>
</dbReference>
<keyword evidence="6 10" id="KW-0443">Lipid metabolism</keyword>
<evidence type="ECO:0000256" key="2">
    <source>
        <dbReference type="ARBA" id="ARBA00022516"/>
    </source>
</evidence>
<dbReference type="GO" id="GO:0043772">
    <property type="term" value="F:acyl-phosphate glycerol-3-phosphate acyltransferase activity"/>
    <property type="evidence" value="ECO:0007669"/>
    <property type="project" value="UniProtKB-UniRule"/>
</dbReference>
<dbReference type="SMART" id="SM01207">
    <property type="entry name" value="G3P_acyltransf"/>
    <property type="match status" value="1"/>
</dbReference>
<gene>
    <name evidence="10 11" type="primary">plsY</name>
    <name evidence="11" type="ORF">ATZ99_15880</name>
</gene>
<keyword evidence="1 10" id="KW-1003">Cell membrane</keyword>
<dbReference type="HAMAP" id="MF_01043">
    <property type="entry name" value="PlsY"/>
    <property type="match status" value="1"/>
</dbReference>
<reference evidence="11 12" key="1">
    <citation type="submission" date="2015-12" db="EMBL/GenBank/DDBJ databases">
        <title>Draft genome of Thermovenabulum gondwanense isolated from a red thermophilic microbial mat colonisisng an outflow channel of a bore well.</title>
        <authorList>
            <person name="Patel B.K."/>
        </authorList>
    </citation>
    <scope>NUCLEOTIDE SEQUENCE [LARGE SCALE GENOMIC DNA]</scope>
    <source>
        <strain evidence="11 12">R270</strain>
    </source>
</reference>
<keyword evidence="9 10" id="KW-1208">Phospholipid metabolism</keyword>
<keyword evidence="5 10" id="KW-1133">Transmembrane helix</keyword>
<protein>
    <recommendedName>
        <fullName evidence="10">Glycerol-3-phosphate acyltransferase</fullName>
    </recommendedName>
    <alternativeName>
        <fullName evidence="10">Acyl-PO4 G3P acyltransferase</fullName>
    </alternativeName>
    <alternativeName>
        <fullName evidence="10">Acyl-phosphate--glycerol-3-phosphate acyltransferase</fullName>
    </alternativeName>
    <alternativeName>
        <fullName evidence="10">G3P acyltransferase</fullName>
        <shortName evidence="10">GPAT</shortName>
        <ecNumber evidence="10">2.3.1.275</ecNumber>
    </alternativeName>
    <alternativeName>
        <fullName evidence="10">Lysophosphatidic acid synthase</fullName>
        <shortName evidence="10">LPA synthase</shortName>
    </alternativeName>
</protein>
<sequence length="196" mass="21155">MLKYIVFALLSYLFGSISFAYIICKKYYGIDIRKYGSGNPGTTNVLRTVGTRAAALVYIADFSKGFLAVMIGRLFGGPIFGVFCGLFAIIGHDYSLFLGFNGGKGIATSMGVGFAISPLAALLSTLAGGAVIFLTRYVSLGSITGITLFPIFLGIFGYKSLYIFYALIMAAIAVYRHKSNIKRLLEGKENKLGQKK</sequence>
<dbReference type="PANTHER" id="PTHR30309">
    <property type="entry name" value="INNER MEMBRANE PROTEIN YGIH"/>
    <property type="match status" value="1"/>
</dbReference>
<dbReference type="GO" id="GO:0008654">
    <property type="term" value="P:phospholipid biosynthetic process"/>
    <property type="evidence" value="ECO:0007669"/>
    <property type="project" value="UniProtKB-UniRule"/>
</dbReference>
<dbReference type="EC" id="2.3.1.275" evidence="10"/>
<dbReference type="RefSeq" id="WP_068748712.1">
    <property type="nucleotide sequence ID" value="NZ_LOHZ01000035.1"/>
</dbReference>
<keyword evidence="2 10" id="KW-0444">Lipid biosynthesis</keyword>
<evidence type="ECO:0000313" key="11">
    <source>
        <dbReference type="EMBL" id="KYO65354.1"/>
    </source>
</evidence>
<comment type="similarity">
    <text evidence="10">Belongs to the PlsY family.</text>
</comment>
<feature type="transmembrane region" description="Helical" evidence="10">
    <location>
        <begin position="111"/>
        <end position="134"/>
    </location>
</feature>
<evidence type="ECO:0000256" key="9">
    <source>
        <dbReference type="ARBA" id="ARBA00023264"/>
    </source>
</evidence>
<evidence type="ECO:0000256" key="1">
    <source>
        <dbReference type="ARBA" id="ARBA00022475"/>
    </source>
</evidence>
<evidence type="ECO:0000256" key="7">
    <source>
        <dbReference type="ARBA" id="ARBA00023136"/>
    </source>
</evidence>
<keyword evidence="3 10" id="KW-0808">Transferase</keyword>
<accession>A0A162MD37</accession>
<comment type="caution">
    <text evidence="10">Lacks conserved residue(s) required for the propagation of feature annotation.</text>
</comment>
<dbReference type="Pfam" id="PF02660">
    <property type="entry name" value="G3P_acyltransf"/>
    <property type="match status" value="1"/>
</dbReference>
<dbReference type="UniPathway" id="UPA00085"/>
<feature type="transmembrane region" description="Helical" evidence="10">
    <location>
        <begin position="66"/>
        <end position="90"/>
    </location>
</feature>
<dbReference type="GO" id="GO:0005886">
    <property type="term" value="C:plasma membrane"/>
    <property type="evidence" value="ECO:0007669"/>
    <property type="project" value="UniProtKB-SubCell"/>
</dbReference>